<evidence type="ECO:0000313" key="2">
    <source>
        <dbReference type="Proteomes" id="UP000095247"/>
    </source>
</evidence>
<protein>
    <submittedName>
        <fullName evidence="1">Uncharacterized protein</fullName>
    </submittedName>
</protein>
<dbReference type="EMBL" id="MDCO01000015">
    <property type="protein sequence ID" value="OEJ13056.1"/>
    <property type="molecule type" value="Genomic_DNA"/>
</dbReference>
<dbReference type="Proteomes" id="UP000095247">
    <property type="component" value="Unassembled WGS sequence"/>
</dbReference>
<gene>
    <name evidence="1" type="ORF">BFL38_00370</name>
</gene>
<reference evidence="1 2" key="1">
    <citation type="submission" date="2016-08" db="EMBL/GenBank/DDBJ databases">
        <title>Characterization and recognition of Brachyspira hampsonii sp. nov., a novel intestinal spirochete that is pathogenic to pigs.</title>
        <authorList>
            <person name="Mirajkar N."/>
            <person name="La T."/>
            <person name="Phillips N."/>
            <person name="Hampson D."/>
            <person name="Gebhart C."/>
        </authorList>
    </citation>
    <scope>NUCLEOTIDE SEQUENCE [LARGE SCALE GENOMIC DNA]</scope>
    <source>
        <strain evidence="1 2">P280/1</strain>
    </source>
</reference>
<sequence>MMENAVLNDKNLEEYFLFTDDLKLIKYNKKDNSYKELKKIENINSKEEVTVLKLMYPYICITEEKGLNSAVVNIETLDIINLQREDYCSKYSSYSNEFCIINDEIHLITQTKWNTLNIINLKTKEIITDINRDEKEFGIDYFHSNLLVSKDYKHFLSNGWVWNPIDCIRYFNIEEFLRVYEKCHTDVVNKYISGYNWDRPLTFIDNKRFVLACDNTNFNDEDFVYNQLRFYNIDDIKIDNSDEYRYLESYKSININLFSLDENNEVHGKLYFYKDNLIALDFNEYCINVNSYNIKNNTLKNIAVINNNNCFFNDMFGIIYYIENDTIKEINI</sequence>
<name>A0A1E5NA60_9SPIR</name>
<organism evidence="1 2">
    <name type="scientific">Brachyspira hampsonii</name>
    <dbReference type="NCBI Taxonomy" id="1287055"/>
    <lineage>
        <taxon>Bacteria</taxon>
        <taxon>Pseudomonadati</taxon>
        <taxon>Spirochaetota</taxon>
        <taxon>Spirochaetia</taxon>
        <taxon>Brachyspirales</taxon>
        <taxon>Brachyspiraceae</taxon>
        <taxon>Brachyspira</taxon>
    </lineage>
</organism>
<dbReference type="RefSeq" id="WP_069727650.1">
    <property type="nucleotide sequence ID" value="NZ_MDCO01000015.1"/>
</dbReference>
<proteinExistence type="predicted"/>
<dbReference type="AlphaFoldDB" id="A0A1E5NA60"/>
<accession>A0A1E5NA60</accession>
<comment type="caution">
    <text evidence="1">The sequence shown here is derived from an EMBL/GenBank/DDBJ whole genome shotgun (WGS) entry which is preliminary data.</text>
</comment>
<evidence type="ECO:0000313" key="1">
    <source>
        <dbReference type="EMBL" id="OEJ13056.1"/>
    </source>
</evidence>